<feature type="transmembrane region" description="Helical" evidence="8">
    <location>
        <begin position="72"/>
        <end position="91"/>
    </location>
</feature>
<feature type="transmembrane region" description="Helical" evidence="8">
    <location>
        <begin position="38"/>
        <end position="60"/>
    </location>
</feature>
<proteinExistence type="inferred from homology"/>
<comment type="similarity">
    <text evidence="2 8">Belongs to the 4-toluene sulfonate uptake permease (TSUP) (TC 2.A.102) family.</text>
</comment>
<gene>
    <name evidence="9" type="ORF">BMI91_18535</name>
</gene>
<evidence type="ECO:0000256" key="7">
    <source>
        <dbReference type="ARBA" id="ARBA00023136"/>
    </source>
</evidence>
<evidence type="ECO:0000256" key="8">
    <source>
        <dbReference type="RuleBase" id="RU363041"/>
    </source>
</evidence>
<accession>A0ABX3MT15</accession>
<evidence type="ECO:0000256" key="5">
    <source>
        <dbReference type="ARBA" id="ARBA00022692"/>
    </source>
</evidence>
<sequence length="246" mass="25216">MFDATTLYVILAVAYAAVLRGMAGFGFAIAAVPILSLFIPPLEAVAMAVLLQVVVGLHDLVKLRGAVHRPSLLRLCAGSLIGTPLGIWALSALSPDAARMAIAVLVLGGLAMLLRYKPAAPQPHSGLALLAGVASGAFSGLAAMPGPPAVVYYLGAGTPPAQTRASLLLFFFVASVIAVPGLWLAGAIDGEVLWLTAISVPPMALGTWAGTAAFARLDHAQYRKIAIGVMAISAVLAGWRGLSVYL</sequence>
<dbReference type="EMBL" id="MPZV01000005">
    <property type="protein sequence ID" value="OOY22826.1"/>
    <property type="molecule type" value="Genomic_DNA"/>
</dbReference>
<dbReference type="InterPro" id="IPR002781">
    <property type="entry name" value="TM_pro_TauE-like"/>
</dbReference>
<dbReference type="PANTHER" id="PTHR30269">
    <property type="entry name" value="TRANSMEMBRANE PROTEIN YFCA"/>
    <property type="match status" value="1"/>
</dbReference>
<keyword evidence="10" id="KW-1185">Reference proteome</keyword>
<evidence type="ECO:0000313" key="10">
    <source>
        <dbReference type="Proteomes" id="UP000190787"/>
    </source>
</evidence>
<dbReference type="Proteomes" id="UP000190787">
    <property type="component" value="Unassembled WGS sequence"/>
</dbReference>
<keyword evidence="4 8" id="KW-1003">Cell membrane</keyword>
<feature type="transmembrane region" description="Helical" evidence="8">
    <location>
        <begin position="192"/>
        <end position="213"/>
    </location>
</feature>
<keyword evidence="3" id="KW-0813">Transport</keyword>
<feature type="transmembrane region" description="Helical" evidence="8">
    <location>
        <begin position="126"/>
        <end position="145"/>
    </location>
</feature>
<feature type="transmembrane region" description="Helical" evidence="8">
    <location>
        <begin position="225"/>
        <end position="242"/>
    </location>
</feature>
<dbReference type="RefSeq" id="WP_078542767.1">
    <property type="nucleotide sequence ID" value="NZ_MPZV01000005.1"/>
</dbReference>
<evidence type="ECO:0000256" key="3">
    <source>
        <dbReference type="ARBA" id="ARBA00022448"/>
    </source>
</evidence>
<evidence type="ECO:0000256" key="6">
    <source>
        <dbReference type="ARBA" id="ARBA00022989"/>
    </source>
</evidence>
<name>A0ABX3MT15_9RHOB</name>
<keyword evidence="5 8" id="KW-0812">Transmembrane</keyword>
<organism evidence="9 10">
    <name type="scientific">Thioclava sediminum</name>
    <dbReference type="NCBI Taxonomy" id="1915319"/>
    <lineage>
        <taxon>Bacteria</taxon>
        <taxon>Pseudomonadati</taxon>
        <taxon>Pseudomonadota</taxon>
        <taxon>Alphaproteobacteria</taxon>
        <taxon>Rhodobacterales</taxon>
        <taxon>Paracoccaceae</taxon>
        <taxon>Thioclava</taxon>
    </lineage>
</organism>
<keyword evidence="6 8" id="KW-1133">Transmembrane helix</keyword>
<keyword evidence="7 8" id="KW-0472">Membrane</keyword>
<evidence type="ECO:0000256" key="1">
    <source>
        <dbReference type="ARBA" id="ARBA00004651"/>
    </source>
</evidence>
<dbReference type="PANTHER" id="PTHR30269:SF37">
    <property type="entry name" value="MEMBRANE TRANSPORTER PROTEIN"/>
    <property type="match status" value="1"/>
</dbReference>
<feature type="transmembrane region" description="Helical" evidence="8">
    <location>
        <begin position="165"/>
        <end position="185"/>
    </location>
</feature>
<evidence type="ECO:0000256" key="4">
    <source>
        <dbReference type="ARBA" id="ARBA00022475"/>
    </source>
</evidence>
<dbReference type="Pfam" id="PF01925">
    <property type="entry name" value="TauE"/>
    <property type="match status" value="1"/>
</dbReference>
<dbReference type="InterPro" id="IPR052017">
    <property type="entry name" value="TSUP"/>
</dbReference>
<feature type="transmembrane region" description="Helical" evidence="8">
    <location>
        <begin position="7"/>
        <end position="32"/>
    </location>
</feature>
<evidence type="ECO:0000313" key="9">
    <source>
        <dbReference type="EMBL" id="OOY22826.1"/>
    </source>
</evidence>
<reference evidence="9 10" key="1">
    <citation type="submission" date="2016-11" db="EMBL/GenBank/DDBJ databases">
        <title>A multilocus sequence analysis scheme for characterization of bacteria in the genus Thioclava.</title>
        <authorList>
            <person name="Liu Y."/>
            <person name="Shao Z."/>
        </authorList>
    </citation>
    <scope>NUCLEOTIDE SEQUENCE [LARGE SCALE GENOMIC DNA]</scope>
    <source>
        <strain evidence="9 10">TAW-CT134</strain>
    </source>
</reference>
<feature type="transmembrane region" description="Helical" evidence="8">
    <location>
        <begin position="97"/>
        <end position="114"/>
    </location>
</feature>
<evidence type="ECO:0000256" key="2">
    <source>
        <dbReference type="ARBA" id="ARBA00009142"/>
    </source>
</evidence>
<protein>
    <recommendedName>
        <fullName evidence="8">Probable membrane transporter protein</fullName>
    </recommendedName>
</protein>
<comment type="subcellular location">
    <subcellularLocation>
        <location evidence="1 8">Cell membrane</location>
        <topology evidence="1 8">Multi-pass membrane protein</topology>
    </subcellularLocation>
</comment>
<comment type="caution">
    <text evidence="9">The sequence shown here is derived from an EMBL/GenBank/DDBJ whole genome shotgun (WGS) entry which is preliminary data.</text>
</comment>